<dbReference type="EMBL" id="KF623294">
    <property type="protein sequence ID" value="AGX01880.1"/>
    <property type="molecule type" value="Genomic_DNA"/>
</dbReference>
<organism evidence="1 2">
    <name type="scientific">Erwinia phage PhiEaH1</name>
    <dbReference type="NCBI Taxonomy" id="1401669"/>
    <lineage>
        <taxon>Viruses</taxon>
        <taxon>Duplodnaviria</taxon>
        <taxon>Heunggongvirae</taxon>
        <taxon>Uroviricota</taxon>
        <taxon>Caudoviricetes</taxon>
        <taxon>Chimalliviridae</taxon>
        <taxon>Iapetusvirus</taxon>
        <taxon>Iapetusvirus EaH1</taxon>
    </lineage>
</organism>
<evidence type="ECO:0000313" key="2">
    <source>
        <dbReference type="Proteomes" id="UP000204235"/>
    </source>
</evidence>
<proteinExistence type="predicted"/>
<dbReference type="Proteomes" id="UP000204235">
    <property type="component" value="Segment"/>
</dbReference>
<keyword evidence="2" id="KW-1185">Reference proteome</keyword>
<reference evidence="1 2" key="1">
    <citation type="journal article" date="2014" name="FEMS Microbiol. Lett.">
        <title>The genome of the Erwinia amylovora phage PhiEaH1 reveals greater diversity and broadens the applicability of phages for the treatment of fire blight.</title>
        <authorList>
            <person name="Meczker K."/>
            <person name="Domotor D."/>
            <person name="Vass J."/>
            <person name="Rakhely G."/>
            <person name="Schneider G."/>
            <person name="Kovacs T."/>
        </authorList>
    </citation>
    <scope>NUCLEOTIDE SEQUENCE [LARGE SCALE GENOMIC DNA]</scope>
</reference>
<sequence>MLDMSRQTDFLRTLNLNSGRPNRPMESLEMTINRGRYGELTVKELTNYRTDLIRLIEGQRLKTDQGRAFYDYVLGAGRKVETLQEMVRIGKEMVVTLSLTGGTRNLPITPLELVTNLQFAHWVVTNDIKSLRDYFATAAVCEQDKQYRECLLALEEDKLINPQRYSLV</sequence>
<evidence type="ECO:0000313" key="1">
    <source>
        <dbReference type="EMBL" id="AGX01880.1"/>
    </source>
</evidence>
<protein>
    <submittedName>
        <fullName evidence="1">Uncharacterized protein</fullName>
    </submittedName>
</protein>
<dbReference type="RefSeq" id="YP_009010211.1">
    <property type="nucleotide sequence ID" value="NC_023610.1"/>
</dbReference>
<name>W8CZY7_9CAUD</name>
<dbReference type="KEGG" id="vg:18501053"/>
<dbReference type="GeneID" id="18501053"/>
<accession>W8CZY7</accession>